<dbReference type="VEuPathDB" id="AmoebaDB:ACA1_095070"/>
<evidence type="ECO:0000313" key="3">
    <source>
        <dbReference type="Proteomes" id="UP000011083"/>
    </source>
</evidence>
<feature type="region of interest" description="Disordered" evidence="1">
    <location>
        <begin position="188"/>
        <end position="262"/>
    </location>
</feature>
<feature type="compositionally biased region" description="Basic residues" evidence="1">
    <location>
        <begin position="124"/>
        <end position="157"/>
    </location>
</feature>
<gene>
    <name evidence="2" type="ORF">ACA1_095070</name>
</gene>
<dbReference type="AlphaFoldDB" id="L8GIQ9"/>
<feature type="region of interest" description="Disordered" evidence="1">
    <location>
        <begin position="40"/>
        <end position="85"/>
    </location>
</feature>
<dbReference type="EMBL" id="KB008103">
    <property type="protein sequence ID" value="ELR12887.1"/>
    <property type="molecule type" value="Genomic_DNA"/>
</dbReference>
<accession>L8GIQ9</accession>
<feature type="compositionally biased region" description="Basic residues" evidence="1">
    <location>
        <begin position="63"/>
        <end position="78"/>
    </location>
</feature>
<feature type="region of interest" description="Disordered" evidence="1">
    <location>
        <begin position="102"/>
        <end position="157"/>
    </location>
</feature>
<feature type="compositionally biased region" description="Basic residues" evidence="1">
    <location>
        <begin position="190"/>
        <end position="201"/>
    </location>
</feature>
<evidence type="ECO:0000256" key="1">
    <source>
        <dbReference type="SAM" id="MobiDB-lite"/>
    </source>
</evidence>
<dbReference type="GeneID" id="14913347"/>
<feature type="compositionally biased region" description="Low complexity" evidence="1">
    <location>
        <begin position="213"/>
        <end position="224"/>
    </location>
</feature>
<feature type="region of interest" description="Disordered" evidence="1">
    <location>
        <begin position="356"/>
        <end position="379"/>
    </location>
</feature>
<dbReference type="Proteomes" id="UP000011083">
    <property type="component" value="Unassembled WGS sequence"/>
</dbReference>
<name>L8GIQ9_ACACF</name>
<proteinExistence type="predicted"/>
<dbReference type="KEGG" id="acan:ACA1_095070"/>
<sequence length="379" mass="41291">MTDTRNLWGGQHSPSIPCVPSPPRKSTGQALALRASHCSTTLHPAHPPQHVEAAHASSDTGSRRRRGRLAHGHARVQHRAGGGARRVAHGAQLRRAQVAHWGAGGSGPQPGDLQHVSQHEGQGRRPHARRACARRVAHPTGRRQGRHPLGHPHPLRHRPLLHKLRGQRRDRDHTVAVVAQGEEAVERGHRWPHHHHHHRQRYQAGARFREHAPAAADAHLRAPGGQRGHQEAARGGRRRGPLLPRGGGQRRLQRRRGAALQAPTRLGRHAERPLGFFDQQASVAAPLAHHRYGDAQGGLLARGQRRPPRSAAHQPTKAAVLASCASHPAGGLRALQVQEEACCCCSSGNGRCWRGRPPGRGARPRGHPAPLPHAGHRMR</sequence>
<feature type="region of interest" description="Disordered" evidence="1">
    <location>
        <begin position="1"/>
        <end position="28"/>
    </location>
</feature>
<evidence type="ECO:0000313" key="2">
    <source>
        <dbReference type="EMBL" id="ELR12887.1"/>
    </source>
</evidence>
<dbReference type="RefSeq" id="XP_004334900.1">
    <property type="nucleotide sequence ID" value="XM_004334852.1"/>
</dbReference>
<keyword evidence="3" id="KW-1185">Reference proteome</keyword>
<organism evidence="2 3">
    <name type="scientific">Acanthamoeba castellanii (strain ATCC 30010 / Neff)</name>
    <dbReference type="NCBI Taxonomy" id="1257118"/>
    <lineage>
        <taxon>Eukaryota</taxon>
        <taxon>Amoebozoa</taxon>
        <taxon>Discosea</taxon>
        <taxon>Longamoebia</taxon>
        <taxon>Centramoebida</taxon>
        <taxon>Acanthamoebidae</taxon>
        <taxon>Acanthamoeba</taxon>
    </lineage>
</organism>
<reference evidence="2 3" key="1">
    <citation type="journal article" date="2013" name="Genome Biol.">
        <title>Genome of Acanthamoeba castellanii highlights extensive lateral gene transfer and early evolution of tyrosine kinase signaling.</title>
        <authorList>
            <person name="Clarke M."/>
            <person name="Lohan A.J."/>
            <person name="Liu B."/>
            <person name="Lagkouvardos I."/>
            <person name="Roy S."/>
            <person name="Zafar N."/>
            <person name="Bertelli C."/>
            <person name="Schilde C."/>
            <person name="Kianianmomeni A."/>
            <person name="Burglin T.R."/>
            <person name="Frech C."/>
            <person name="Turcotte B."/>
            <person name="Kopec K.O."/>
            <person name="Synnott J.M."/>
            <person name="Choo C."/>
            <person name="Paponov I."/>
            <person name="Finkler A."/>
            <person name="Soon Heng Tan C."/>
            <person name="Hutchins A.P."/>
            <person name="Weinmeier T."/>
            <person name="Rattei T."/>
            <person name="Chu J.S."/>
            <person name="Gimenez G."/>
            <person name="Irimia M."/>
            <person name="Rigden D.J."/>
            <person name="Fitzpatrick D.A."/>
            <person name="Lorenzo-Morales J."/>
            <person name="Bateman A."/>
            <person name="Chiu C.H."/>
            <person name="Tang P."/>
            <person name="Hegemann P."/>
            <person name="Fromm H."/>
            <person name="Raoult D."/>
            <person name="Greub G."/>
            <person name="Miranda-Saavedra D."/>
            <person name="Chen N."/>
            <person name="Nash P."/>
            <person name="Ginger M.L."/>
            <person name="Horn M."/>
            <person name="Schaap P."/>
            <person name="Caler L."/>
            <person name="Loftus B."/>
        </authorList>
    </citation>
    <scope>NUCLEOTIDE SEQUENCE [LARGE SCALE GENOMIC DNA]</scope>
    <source>
        <strain evidence="2 3">Neff</strain>
    </source>
</reference>
<protein>
    <submittedName>
        <fullName evidence="2">Uncharacterized protein</fullName>
    </submittedName>
</protein>